<protein>
    <submittedName>
        <fullName evidence="4">Transporter substrate-binding domain-containing protein</fullName>
    </submittedName>
</protein>
<dbReference type="RefSeq" id="WP_180569415.1">
    <property type="nucleotide sequence ID" value="NZ_JACCKB010000024.1"/>
</dbReference>
<comment type="similarity">
    <text evidence="1">Belongs to the bacterial solute-binding protein 3 family.</text>
</comment>
<dbReference type="AlphaFoldDB" id="A0A853IBF6"/>
<dbReference type="Pfam" id="PF00497">
    <property type="entry name" value="SBP_bac_3"/>
    <property type="match status" value="1"/>
</dbReference>
<keyword evidence="2" id="KW-0732">Signal</keyword>
<feature type="domain" description="Solute-binding protein family 3/N-terminal" evidence="3">
    <location>
        <begin position="9"/>
        <end position="238"/>
    </location>
</feature>
<accession>A0A853IBF6</accession>
<dbReference type="Proteomes" id="UP000569732">
    <property type="component" value="Unassembled WGS sequence"/>
</dbReference>
<dbReference type="PANTHER" id="PTHR35936:SF19">
    <property type="entry name" value="AMINO-ACID-BINDING PROTEIN YXEM-RELATED"/>
    <property type="match status" value="1"/>
</dbReference>
<dbReference type="InterPro" id="IPR001638">
    <property type="entry name" value="Solute-binding_3/MltF_N"/>
</dbReference>
<dbReference type="PANTHER" id="PTHR35936">
    <property type="entry name" value="MEMBRANE-BOUND LYTIC MUREIN TRANSGLYCOSYLASE F"/>
    <property type="match status" value="1"/>
</dbReference>
<dbReference type="Gene3D" id="3.40.190.10">
    <property type="entry name" value="Periplasmic binding protein-like II"/>
    <property type="match status" value="2"/>
</dbReference>
<evidence type="ECO:0000256" key="2">
    <source>
        <dbReference type="ARBA" id="ARBA00022729"/>
    </source>
</evidence>
<dbReference type="SUPFAM" id="SSF53850">
    <property type="entry name" value="Periplasmic binding protein-like II"/>
    <property type="match status" value="1"/>
</dbReference>
<keyword evidence="5" id="KW-1185">Reference proteome</keyword>
<evidence type="ECO:0000259" key="3">
    <source>
        <dbReference type="Pfam" id="PF00497"/>
    </source>
</evidence>
<evidence type="ECO:0000313" key="5">
    <source>
        <dbReference type="Proteomes" id="UP000569732"/>
    </source>
</evidence>
<dbReference type="EMBL" id="JACCKB010000024">
    <property type="protein sequence ID" value="NYZ67394.1"/>
    <property type="molecule type" value="Genomic_DNA"/>
</dbReference>
<proteinExistence type="inferred from homology"/>
<sequence length="241" mass="28289">MVGLEDRASFPYNYTVNELNSTSPGILIDMTSMMAARLGLKVQFIAEPWKRSLKSLQRGRIDLLFKASFKVERFQYGRYPMRGDKLDRSRYITKISYYLYTLKESKVSWNSKTQRITNLTKPVGAPLGYSIVDKLKQWGSRKVEESRGTEVDLRKLIQGKLSAVAAQEYPATYFLNRFPKEFKHVIQLKPALVSQNYYMLISYQFYQEYPELSEKIWDELTIIRNLPEYQSIIQRYLNSIP</sequence>
<comment type="caution">
    <text evidence="4">The sequence shown here is derived from an EMBL/GenBank/DDBJ whole genome shotgun (WGS) entry which is preliminary data.</text>
</comment>
<reference evidence="4 5" key="1">
    <citation type="submission" date="2020-07" db="EMBL/GenBank/DDBJ databases">
        <title>Endozoicomonas sp. nov., isolated from sediment.</title>
        <authorList>
            <person name="Gu T."/>
        </authorList>
    </citation>
    <scope>NUCLEOTIDE SEQUENCE [LARGE SCALE GENOMIC DNA]</scope>
    <source>
        <strain evidence="4 5">SM1973</strain>
    </source>
</reference>
<name>A0A853IBF6_9GAMM</name>
<evidence type="ECO:0000313" key="4">
    <source>
        <dbReference type="EMBL" id="NYZ67394.1"/>
    </source>
</evidence>
<gene>
    <name evidence="4" type="ORF">H0A36_15360</name>
</gene>
<evidence type="ECO:0000256" key="1">
    <source>
        <dbReference type="ARBA" id="ARBA00010333"/>
    </source>
</evidence>
<organism evidence="4 5">
    <name type="scientific">Spartinivicinus marinus</name>
    <dbReference type="NCBI Taxonomy" id="2994442"/>
    <lineage>
        <taxon>Bacteria</taxon>
        <taxon>Pseudomonadati</taxon>
        <taxon>Pseudomonadota</taxon>
        <taxon>Gammaproteobacteria</taxon>
        <taxon>Oceanospirillales</taxon>
        <taxon>Zooshikellaceae</taxon>
        <taxon>Spartinivicinus</taxon>
    </lineage>
</organism>